<evidence type="ECO:0000313" key="4">
    <source>
        <dbReference type="EMBL" id="QKV53278.1"/>
    </source>
</evidence>
<feature type="transmembrane region" description="Helical" evidence="2">
    <location>
        <begin position="37"/>
        <end position="59"/>
    </location>
</feature>
<dbReference type="AlphaFoldDB" id="A0A6N1X313"/>
<name>A0A6N1X313_9BURK</name>
<keyword evidence="2" id="KW-1133">Transmembrane helix</keyword>
<dbReference type="GO" id="GO:0090313">
    <property type="term" value="P:regulation of protein targeting to membrane"/>
    <property type="evidence" value="ECO:0007669"/>
    <property type="project" value="TreeGrafter"/>
</dbReference>
<feature type="domain" description="AsmA" evidence="3">
    <location>
        <begin position="298"/>
        <end position="645"/>
    </location>
</feature>
<proteinExistence type="predicted"/>
<evidence type="ECO:0000259" key="3">
    <source>
        <dbReference type="Pfam" id="PF05170"/>
    </source>
</evidence>
<evidence type="ECO:0000256" key="2">
    <source>
        <dbReference type="SAM" id="Phobius"/>
    </source>
</evidence>
<dbReference type="KEGG" id="aant:HUK68_10480"/>
<sequence>MTEQNTSEIPAARPASDTPAAAPPATPRPRRRRVLRWVGAVVAVLLALLVAVILFIIYYDLNRAKPWIEQKVSEATGRSFAIDGPLSAEWHWPSQLDTGWRRWVPGVTVHAEQLELGNPADFAIPEAPERAVAGLPVLPARKALGKPAPQGEGQSPAAKADAKAPEAKAPEAKAGGTALVTDDASSAARDPATMASIAHASATLRLWPLLWRQLQIDTLVLDEPDVVFARYKDGKVNWQFERREPSAKPWQFDVGELRIRQGWLGYLDGTIDLAVRARLASIDNAPADSPYGLGFALTGRYGKADVTGEGRAGPVLSLRAQEVDYPLQFSARAGSVGATAEGILANPVKLSGLDFDVTLKAASMADLYPLTGLVLPNTPPFETRGHLTGSLEPQKAVWKYQEFHGKVGRSDLHGNLTYTSAKPRPRLEGNMRSDQLRLADLVPVLGTSEAKAERAKATGGKILPQDTFDIGRWNAMDLDLKFDGKHIVSSDKLPIDALSTHATLKNGVLRLDPLRFGIAQGKFDTVVSLDSNKKPLQGEIRGTVAGLKLSALFPKVELMQKSLGQMDGALALSAQGNSVAKLLGTSTGEFKVYVRNGTLSAQLLDLAALNVGSIVVAKLFGNEREVQLQCAVADFAVNKGVARIRVGKLATPEANVEATGTIDLAQELLDINIKPESLKWKFFSLRTPLYVRGPFSQPKVGPQVGPLALRAGAAVAAAAVAPVALALVPITVPAAEDDANCGALLAAGRAQVQAGPKGANKPARAK</sequence>
<dbReference type="InterPro" id="IPR007844">
    <property type="entry name" value="AsmA"/>
</dbReference>
<dbReference type="PANTHER" id="PTHR30441">
    <property type="entry name" value="DUF748 DOMAIN-CONTAINING PROTEIN"/>
    <property type="match status" value="1"/>
</dbReference>
<dbReference type="Pfam" id="PF05170">
    <property type="entry name" value="AsmA"/>
    <property type="match status" value="2"/>
</dbReference>
<reference evidence="4 5" key="1">
    <citation type="submission" date="2020-06" db="EMBL/GenBank/DDBJ databases">
        <title>Acidovorax antarctica sp. nov., isolated from Corinth ice sheet soil, Antarctic Fields Peninsula.</title>
        <authorList>
            <person name="Xu Q."/>
            <person name="Peng F."/>
        </authorList>
    </citation>
    <scope>NUCLEOTIDE SEQUENCE [LARGE SCALE GENOMIC DNA]</scope>
    <source>
        <strain evidence="4 5">16-35-5</strain>
    </source>
</reference>
<dbReference type="RefSeq" id="WP_175504085.1">
    <property type="nucleotide sequence ID" value="NZ_CP054840.1"/>
</dbReference>
<dbReference type="PANTHER" id="PTHR30441:SF9">
    <property type="entry name" value="ASMA FAMILY PROTEIN YHJG"/>
    <property type="match status" value="1"/>
</dbReference>
<dbReference type="Proteomes" id="UP000509579">
    <property type="component" value="Chromosome"/>
</dbReference>
<protein>
    <submittedName>
        <fullName evidence="4">AsmA family protein</fullName>
    </submittedName>
</protein>
<dbReference type="GO" id="GO:0005886">
    <property type="term" value="C:plasma membrane"/>
    <property type="evidence" value="ECO:0007669"/>
    <property type="project" value="TreeGrafter"/>
</dbReference>
<keyword evidence="5" id="KW-1185">Reference proteome</keyword>
<feature type="compositionally biased region" description="Basic and acidic residues" evidence="1">
    <location>
        <begin position="160"/>
        <end position="171"/>
    </location>
</feature>
<gene>
    <name evidence="4" type="ORF">HUK68_10480</name>
</gene>
<dbReference type="InterPro" id="IPR052894">
    <property type="entry name" value="AsmA-related"/>
</dbReference>
<dbReference type="EMBL" id="CP054840">
    <property type="protein sequence ID" value="QKV53278.1"/>
    <property type="molecule type" value="Genomic_DNA"/>
</dbReference>
<feature type="region of interest" description="Disordered" evidence="1">
    <location>
        <begin position="143"/>
        <end position="178"/>
    </location>
</feature>
<feature type="region of interest" description="Disordered" evidence="1">
    <location>
        <begin position="1"/>
        <end position="27"/>
    </location>
</feature>
<organism evidence="4 5">
    <name type="scientific">Comamonas antarctica</name>
    <dbReference type="NCBI Taxonomy" id="2743470"/>
    <lineage>
        <taxon>Bacteria</taxon>
        <taxon>Pseudomonadati</taxon>
        <taxon>Pseudomonadota</taxon>
        <taxon>Betaproteobacteria</taxon>
        <taxon>Burkholderiales</taxon>
        <taxon>Comamonadaceae</taxon>
        <taxon>Comamonas</taxon>
    </lineage>
</organism>
<keyword evidence="2" id="KW-0472">Membrane</keyword>
<feature type="compositionally biased region" description="Low complexity" evidence="1">
    <location>
        <begin position="10"/>
        <end position="20"/>
    </location>
</feature>
<feature type="domain" description="AsmA" evidence="3">
    <location>
        <begin position="35"/>
        <end position="126"/>
    </location>
</feature>
<evidence type="ECO:0000256" key="1">
    <source>
        <dbReference type="SAM" id="MobiDB-lite"/>
    </source>
</evidence>
<evidence type="ECO:0000313" key="5">
    <source>
        <dbReference type="Proteomes" id="UP000509579"/>
    </source>
</evidence>
<keyword evidence="2" id="KW-0812">Transmembrane</keyword>
<accession>A0A6N1X313</accession>